<dbReference type="Pfam" id="PF20332">
    <property type="entry name" value="DUF6627"/>
    <property type="match status" value="1"/>
</dbReference>
<accession>A0A1Z4VMN6</accession>
<dbReference type="EMBL" id="AP018052">
    <property type="protein sequence ID" value="BAZ92889.1"/>
    <property type="molecule type" value="Genomic_DNA"/>
</dbReference>
<name>A0A1Z4VMN6_9GAMM</name>
<feature type="signal peptide" evidence="2">
    <location>
        <begin position="1"/>
        <end position="27"/>
    </location>
</feature>
<dbReference type="KEGG" id="ttc:FOKN1_0485"/>
<evidence type="ECO:0000256" key="2">
    <source>
        <dbReference type="SAM" id="SignalP"/>
    </source>
</evidence>
<dbReference type="AlphaFoldDB" id="A0A1Z4VMN6"/>
<keyword evidence="4" id="KW-1185">Reference proteome</keyword>
<dbReference type="RefSeq" id="WP_096364368.1">
    <property type="nucleotide sequence ID" value="NZ_AP018052.1"/>
</dbReference>
<evidence type="ECO:0000256" key="1">
    <source>
        <dbReference type="SAM" id="Phobius"/>
    </source>
</evidence>
<dbReference type="Proteomes" id="UP000218765">
    <property type="component" value="Chromosome"/>
</dbReference>
<gene>
    <name evidence="3" type="ORF">FOKN1_0485</name>
</gene>
<keyword evidence="1" id="KW-1133">Transmembrane helix</keyword>
<sequence length="127" mass="13520">MDTTRWKRAGILALILNFLFATFPAAAQTGLVGTGEMLAAEARALHLAEVRAGLNRADVRQQMLELGVDPAKVEQRLGGLTAAELQRLAANMKQLPAGAGVIEVVGIVFVVLLILELLDVTDIFTGI</sequence>
<keyword evidence="1" id="KW-0812">Transmembrane</keyword>
<organism evidence="3 4">
    <name type="scientific">Thiohalobacter thiocyanaticus</name>
    <dbReference type="NCBI Taxonomy" id="585455"/>
    <lineage>
        <taxon>Bacteria</taxon>
        <taxon>Pseudomonadati</taxon>
        <taxon>Pseudomonadota</taxon>
        <taxon>Gammaproteobacteria</taxon>
        <taxon>Thiohalobacterales</taxon>
        <taxon>Thiohalobacteraceae</taxon>
        <taxon>Thiohalobacter</taxon>
    </lineage>
</organism>
<evidence type="ECO:0000313" key="4">
    <source>
        <dbReference type="Proteomes" id="UP000218765"/>
    </source>
</evidence>
<keyword evidence="2" id="KW-0732">Signal</keyword>
<reference evidence="3 4" key="1">
    <citation type="submission" date="2017-05" db="EMBL/GenBank/DDBJ databases">
        <title>Thiocyanate degradation by Thiohalobacter thiocyanaticus FOKN1.</title>
        <authorList>
            <person name="Oshiki M."/>
            <person name="Fukushima T."/>
            <person name="Kawano S."/>
            <person name="Nakagawa J."/>
        </authorList>
    </citation>
    <scope>NUCLEOTIDE SEQUENCE [LARGE SCALE GENOMIC DNA]</scope>
    <source>
        <strain evidence="3 4">FOKN1</strain>
    </source>
</reference>
<protein>
    <recommendedName>
        <fullName evidence="5">PA2779 family protein</fullName>
    </recommendedName>
</protein>
<keyword evidence="1" id="KW-0472">Membrane</keyword>
<feature type="chain" id="PRO_5011989447" description="PA2779 family protein" evidence="2">
    <location>
        <begin position="28"/>
        <end position="127"/>
    </location>
</feature>
<dbReference type="OrthoDB" id="6401969at2"/>
<dbReference type="NCBIfam" id="NF033919">
    <property type="entry name" value="PA2779_fam"/>
    <property type="match status" value="1"/>
</dbReference>
<evidence type="ECO:0008006" key="5">
    <source>
        <dbReference type="Google" id="ProtNLM"/>
    </source>
</evidence>
<evidence type="ECO:0000313" key="3">
    <source>
        <dbReference type="EMBL" id="BAZ92889.1"/>
    </source>
</evidence>
<dbReference type="InterPro" id="IPR046735">
    <property type="entry name" value="PA2779-like"/>
</dbReference>
<feature type="transmembrane region" description="Helical" evidence="1">
    <location>
        <begin position="97"/>
        <end position="118"/>
    </location>
</feature>
<proteinExistence type="predicted"/>